<accession>A0ABW4RW05</accession>
<feature type="domain" description="Solute-binding protein family 3/N-terminal" evidence="1">
    <location>
        <begin position="44"/>
        <end position="124"/>
    </location>
</feature>
<reference evidence="3" key="1">
    <citation type="journal article" date="2019" name="Int. J. Syst. Evol. Microbiol.">
        <title>The Global Catalogue of Microorganisms (GCM) 10K type strain sequencing project: providing services to taxonomists for standard genome sequencing and annotation.</title>
        <authorList>
            <consortium name="The Broad Institute Genomics Platform"/>
            <consortium name="The Broad Institute Genome Sequencing Center for Infectious Disease"/>
            <person name="Wu L."/>
            <person name="Ma J."/>
        </authorList>
    </citation>
    <scope>NUCLEOTIDE SEQUENCE [LARGE SCALE GENOMIC DNA]</scope>
    <source>
        <strain evidence="3">CAIM 431</strain>
    </source>
</reference>
<sequence length="159" mass="16805">MTGTHRRPRQAVAALLGLLLLAGCGIPKDPDNTLQRIDQEGEILVGVAPAPPLVEVSNGMPSGPEAELAKGFARTRGATITWVVAGQEELVKQLEDGQIDLMVGGLTSKSPFKSKVGLTRAYATDVDDHGDTVKHVVAVPLGENAMVSALETWFDQGRP</sequence>
<comment type="caution">
    <text evidence="2">The sequence shown here is derived from an EMBL/GenBank/DDBJ whole genome shotgun (WGS) entry which is preliminary data.</text>
</comment>
<name>A0ABW4RW05_9ACTN</name>
<evidence type="ECO:0000259" key="1">
    <source>
        <dbReference type="Pfam" id="PF00497"/>
    </source>
</evidence>
<evidence type="ECO:0000313" key="3">
    <source>
        <dbReference type="Proteomes" id="UP001597326"/>
    </source>
</evidence>
<dbReference type="RefSeq" id="WP_343872943.1">
    <property type="nucleotide sequence ID" value="NZ_BAAAIX010000013.1"/>
</dbReference>
<dbReference type="Proteomes" id="UP001597326">
    <property type="component" value="Unassembled WGS sequence"/>
</dbReference>
<dbReference type="SUPFAM" id="SSF53850">
    <property type="entry name" value="Periplasmic binding protein-like II"/>
    <property type="match status" value="1"/>
</dbReference>
<evidence type="ECO:0000313" key="2">
    <source>
        <dbReference type="EMBL" id="MFD1889994.1"/>
    </source>
</evidence>
<proteinExistence type="predicted"/>
<gene>
    <name evidence="2" type="ORF">ACFSCS_07290</name>
</gene>
<dbReference type="Pfam" id="PF00497">
    <property type="entry name" value="SBP_bac_3"/>
    <property type="match status" value="1"/>
</dbReference>
<dbReference type="InterPro" id="IPR001638">
    <property type="entry name" value="Solute-binding_3/MltF_N"/>
</dbReference>
<dbReference type="Gene3D" id="3.40.190.10">
    <property type="entry name" value="Periplasmic binding protein-like II"/>
    <property type="match status" value="1"/>
</dbReference>
<protein>
    <submittedName>
        <fullName evidence="2">Transporter substrate-binding domain-containing protein</fullName>
    </submittedName>
</protein>
<dbReference type="PROSITE" id="PS51257">
    <property type="entry name" value="PROKAR_LIPOPROTEIN"/>
    <property type="match status" value="1"/>
</dbReference>
<keyword evidence="3" id="KW-1185">Reference proteome</keyword>
<organism evidence="2 3">
    <name type="scientific">Luteococcus peritonei</name>
    <dbReference type="NCBI Taxonomy" id="88874"/>
    <lineage>
        <taxon>Bacteria</taxon>
        <taxon>Bacillati</taxon>
        <taxon>Actinomycetota</taxon>
        <taxon>Actinomycetes</taxon>
        <taxon>Propionibacteriales</taxon>
        <taxon>Propionibacteriaceae</taxon>
        <taxon>Luteococcus</taxon>
    </lineage>
</organism>
<dbReference type="EMBL" id="JBHUFZ010000016">
    <property type="protein sequence ID" value="MFD1889994.1"/>
    <property type="molecule type" value="Genomic_DNA"/>
</dbReference>